<proteinExistence type="inferred from homology"/>
<comment type="similarity">
    <text evidence="1">Belongs to the carbon-nitrogen hydrolase superfamily. NIT1/NIT2 family.</text>
</comment>
<dbReference type="InterPro" id="IPR003010">
    <property type="entry name" value="C-N_Hydrolase"/>
</dbReference>
<comment type="caution">
    <text evidence="3">The sequence shown here is derived from an EMBL/GenBank/DDBJ whole genome shotgun (WGS) entry which is preliminary data.</text>
</comment>
<dbReference type="GO" id="GO:0050152">
    <property type="term" value="F:omega-amidase activity"/>
    <property type="evidence" value="ECO:0007669"/>
    <property type="project" value="UniProtKB-EC"/>
</dbReference>
<sequence>MRVACLQLSSVREQERNFDVVDKLLGEAVQEGVELALLPENFASMGCSDQQKRSSAEEQHDSSVLRFLAEQAEKHGVAIIGGTLLLKGAGDKLRNTCPVFDARGKLLTVYDKIHLFDMDYQDEFYHESALIEAGDVPVSVSMGHFKIGLSICYDLRFPELYRSYIEEGCHVLSNVAAFTATTGHAHWQALLRARAIENQCMCWHLHSLEGIPMAGKPGVTV</sequence>
<evidence type="ECO:0000313" key="3">
    <source>
        <dbReference type="EMBL" id="GAV19114.1"/>
    </source>
</evidence>
<dbReference type="PANTHER" id="PTHR23088:SF27">
    <property type="entry name" value="DEAMINATED GLUTATHIONE AMIDASE"/>
    <property type="match status" value="1"/>
</dbReference>
<feature type="domain" description="CN hydrolase" evidence="2">
    <location>
        <begin position="1"/>
        <end position="221"/>
    </location>
</feature>
<dbReference type="PROSITE" id="PS50263">
    <property type="entry name" value="CN_HYDROLASE"/>
    <property type="match status" value="1"/>
</dbReference>
<protein>
    <submittedName>
        <fullName evidence="3">Omega-amidase</fullName>
        <ecNumber evidence="3">3.5.1.3</ecNumber>
    </submittedName>
</protein>
<organism evidence="3 4">
    <name type="scientific">Mariprofundus micogutta</name>
    <dbReference type="NCBI Taxonomy" id="1921010"/>
    <lineage>
        <taxon>Bacteria</taxon>
        <taxon>Pseudomonadati</taxon>
        <taxon>Pseudomonadota</taxon>
        <taxon>Candidatius Mariprofundia</taxon>
        <taxon>Mariprofundales</taxon>
        <taxon>Mariprofundaceae</taxon>
        <taxon>Mariprofundus</taxon>
    </lineage>
</organism>
<dbReference type="EC" id="3.5.1.3" evidence="3"/>
<dbReference type="InterPro" id="IPR036526">
    <property type="entry name" value="C-N_Hydrolase_sf"/>
</dbReference>
<dbReference type="EMBL" id="BDFD01000001">
    <property type="protein sequence ID" value="GAV19114.1"/>
    <property type="molecule type" value="Genomic_DNA"/>
</dbReference>
<gene>
    <name evidence="3" type="ORF">MMIC_P0043</name>
</gene>
<keyword evidence="4" id="KW-1185">Reference proteome</keyword>
<keyword evidence="3" id="KW-0378">Hydrolase</keyword>
<evidence type="ECO:0000259" key="2">
    <source>
        <dbReference type="PROSITE" id="PS50263"/>
    </source>
</evidence>
<dbReference type="Proteomes" id="UP000231632">
    <property type="component" value="Unassembled WGS sequence"/>
</dbReference>
<reference evidence="3 4" key="1">
    <citation type="journal article" date="2017" name="Arch. Microbiol.">
        <title>Mariprofundus micogutta sp. nov., a novel iron-oxidizing zetaproteobacterium isolated from a deep-sea hydrothermal field at the Bayonnaise knoll of the Izu-Ogasawara arc, and a description of Mariprofundales ord. nov. and Zetaproteobacteria classis nov.</title>
        <authorList>
            <person name="Makita H."/>
            <person name="Tanaka E."/>
            <person name="Mitsunobu S."/>
            <person name="Miyazaki M."/>
            <person name="Nunoura T."/>
            <person name="Uematsu K."/>
            <person name="Takaki Y."/>
            <person name="Nishi S."/>
            <person name="Shimamura S."/>
            <person name="Takai K."/>
        </authorList>
    </citation>
    <scope>NUCLEOTIDE SEQUENCE [LARGE SCALE GENOMIC DNA]</scope>
    <source>
        <strain evidence="3 4">ET2</strain>
    </source>
</reference>
<evidence type="ECO:0000313" key="4">
    <source>
        <dbReference type="Proteomes" id="UP000231632"/>
    </source>
</evidence>
<evidence type="ECO:0000256" key="1">
    <source>
        <dbReference type="ARBA" id="ARBA00010613"/>
    </source>
</evidence>
<accession>A0A1L8CJL5</accession>
<dbReference type="AlphaFoldDB" id="A0A1L8CJL5"/>
<dbReference type="PROSITE" id="PS01227">
    <property type="entry name" value="UPF0012"/>
    <property type="match status" value="1"/>
</dbReference>
<dbReference type="SUPFAM" id="SSF56317">
    <property type="entry name" value="Carbon-nitrogen hydrolase"/>
    <property type="match status" value="1"/>
</dbReference>
<dbReference type="InterPro" id="IPR001110">
    <property type="entry name" value="UPF0012_CS"/>
</dbReference>
<name>A0A1L8CJL5_9PROT</name>
<dbReference type="STRING" id="1921010.MMIC_P0043"/>
<dbReference type="Gene3D" id="3.60.110.10">
    <property type="entry name" value="Carbon-nitrogen hydrolase"/>
    <property type="match status" value="1"/>
</dbReference>
<dbReference type="Pfam" id="PF00795">
    <property type="entry name" value="CN_hydrolase"/>
    <property type="match status" value="1"/>
</dbReference>
<dbReference type="PANTHER" id="PTHR23088">
    <property type="entry name" value="NITRILASE-RELATED"/>
    <property type="match status" value="1"/>
</dbReference>